<organism evidence="12 13">
    <name type="scientific">Kazachstania africana (strain ATCC 22294 / BCRC 22015 / CBS 2517 / CECT 1963 / NBRC 1671 / NRRL Y-8276)</name>
    <name type="common">Yeast</name>
    <name type="synonym">Kluyveromyces africanus</name>
    <dbReference type="NCBI Taxonomy" id="1071382"/>
    <lineage>
        <taxon>Eukaryota</taxon>
        <taxon>Fungi</taxon>
        <taxon>Dikarya</taxon>
        <taxon>Ascomycota</taxon>
        <taxon>Saccharomycotina</taxon>
        <taxon>Saccharomycetes</taxon>
        <taxon>Saccharomycetales</taxon>
        <taxon>Saccharomycetaceae</taxon>
        <taxon>Kazachstania</taxon>
    </lineage>
</organism>
<evidence type="ECO:0000256" key="8">
    <source>
        <dbReference type="ARBA" id="ARBA00023306"/>
    </source>
</evidence>
<dbReference type="Proteomes" id="UP000005220">
    <property type="component" value="Chromosome 1"/>
</dbReference>
<name>H2AM88_KAZAF</name>
<dbReference type="Pfam" id="PF08286">
    <property type="entry name" value="Spc24"/>
    <property type="match status" value="1"/>
</dbReference>
<dbReference type="EMBL" id="HE650821">
    <property type="protein sequence ID" value="CCF55488.1"/>
    <property type="molecule type" value="Genomic_DNA"/>
</dbReference>
<dbReference type="eggNOG" id="ENOG502S3GS">
    <property type="taxonomic scope" value="Eukaryota"/>
</dbReference>
<evidence type="ECO:0000256" key="5">
    <source>
        <dbReference type="ARBA" id="ARBA00022838"/>
    </source>
</evidence>
<keyword evidence="4 10" id="KW-0498">Mitosis</keyword>
<dbReference type="GeneID" id="13887096"/>
<dbReference type="OrthoDB" id="3344830at2759"/>
<keyword evidence="5 10" id="KW-0995">Kinetochore</keyword>
<dbReference type="InterPro" id="IPR013252">
    <property type="entry name" value="Ndc80_Spc24"/>
</dbReference>
<keyword evidence="3 10" id="KW-0132">Cell division</keyword>
<keyword evidence="2 10" id="KW-0158">Chromosome</keyword>
<dbReference type="InParanoid" id="H2AM88"/>
<dbReference type="GO" id="GO:0005634">
    <property type="term" value="C:nucleus"/>
    <property type="evidence" value="ECO:0007669"/>
    <property type="project" value="UniProtKB-SubCell"/>
</dbReference>
<dbReference type="GO" id="GO:0098653">
    <property type="term" value="P:centromere clustering"/>
    <property type="evidence" value="ECO:0007669"/>
    <property type="project" value="EnsemblFungi"/>
</dbReference>
<comment type="function">
    <text evidence="10">Acts as a component of the essential kinetochore-associated NDC80 complex, which is required for chromosome segregation and spindle checkpoint activity.</text>
</comment>
<evidence type="ECO:0000256" key="10">
    <source>
        <dbReference type="RuleBase" id="RU368011"/>
    </source>
</evidence>
<evidence type="ECO:0000256" key="7">
    <source>
        <dbReference type="ARBA" id="ARBA00023242"/>
    </source>
</evidence>
<evidence type="ECO:0000256" key="2">
    <source>
        <dbReference type="ARBA" id="ARBA00022454"/>
    </source>
</evidence>
<reference evidence="12 13" key="1">
    <citation type="journal article" date="2011" name="Proc. Natl. Acad. Sci. U.S.A.">
        <title>Evolutionary erosion of yeast sex chromosomes by mating-type switching accidents.</title>
        <authorList>
            <person name="Gordon J.L."/>
            <person name="Armisen D."/>
            <person name="Proux-Wera E."/>
            <person name="Oheigeartaigh S.S."/>
            <person name="Byrne K.P."/>
            <person name="Wolfe K.H."/>
        </authorList>
    </citation>
    <scope>NUCLEOTIDE SEQUENCE [LARGE SCALE GENOMIC DNA]</scope>
    <source>
        <strain evidence="13">ATCC 22294 / BCRC 22015 / CBS 2517 / CECT 1963 / NBRC 1671 / NRRL Y-8276</strain>
    </source>
</reference>
<dbReference type="RefSeq" id="XP_003954623.1">
    <property type="nucleotide sequence ID" value="XM_003954574.1"/>
</dbReference>
<accession>H2AM88</accession>
<evidence type="ECO:0000256" key="9">
    <source>
        <dbReference type="ARBA" id="ARBA00023328"/>
    </source>
</evidence>
<dbReference type="InterPro" id="IPR038066">
    <property type="entry name" value="Spc24_Fungi_globular_sf"/>
</dbReference>
<dbReference type="Gene3D" id="3.30.160.430">
    <property type="match status" value="1"/>
</dbReference>
<dbReference type="GO" id="GO:0042802">
    <property type="term" value="F:identical protein binding"/>
    <property type="evidence" value="ECO:0007669"/>
    <property type="project" value="EnsemblFungi"/>
</dbReference>
<evidence type="ECO:0000256" key="11">
    <source>
        <dbReference type="SAM" id="Coils"/>
    </source>
</evidence>
<dbReference type="PANTHER" id="PTHR22142:SF2">
    <property type="entry name" value="KINETOCHORE PROTEIN SPC24"/>
    <property type="match status" value="1"/>
</dbReference>
<comment type="similarity">
    <text evidence="1 10">Belongs to the SPC24 family.</text>
</comment>
<keyword evidence="8 10" id="KW-0131">Cell cycle</keyword>
<dbReference type="GO" id="GO:0031134">
    <property type="term" value="P:sister chromatid biorientation"/>
    <property type="evidence" value="ECO:0007669"/>
    <property type="project" value="EnsemblFungi"/>
</dbReference>
<evidence type="ECO:0000256" key="6">
    <source>
        <dbReference type="ARBA" id="ARBA00023054"/>
    </source>
</evidence>
<dbReference type="AlphaFoldDB" id="H2AM88"/>
<dbReference type="CDD" id="cd11565">
    <property type="entry name" value="RWD_Spc24"/>
    <property type="match status" value="1"/>
</dbReference>
<protein>
    <recommendedName>
        <fullName evidence="10">Kinetochore protein Spc24</fullName>
    </recommendedName>
</protein>
<dbReference type="PANTHER" id="PTHR22142">
    <property type="match status" value="1"/>
</dbReference>
<keyword evidence="13" id="KW-1185">Reference proteome</keyword>
<dbReference type="GO" id="GO:0008017">
    <property type="term" value="F:microtubule binding"/>
    <property type="evidence" value="ECO:0007669"/>
    <property type="project" value="TreeGrafter"/>
</dbReference>
<evidence type="ECO:0000256" key="3">
    <source>
        <dbReference type="ARBA" id="ARBA00022618"/>
    </source>
</evidence>
<dbReference type="SUPFAM" id="SSF143026">
    <property type="entry name" value="Kinetochore globular domain"/>
    <property type="match status" value="1"/>
</dbReference>
<gene>
    <name evidence="12" type="primary">KAFR0A00500</name>
    <name evidence="12" type="ORF">KAFR_0A00500</name>
</gene>
<evidence type="ECO:0000256" key="4">
    <source>
        <dbReference type="ARBA" id="ARBA00022776"/>
    </source>
</evidence>
<keyword evidence="7 10" id="KW-0539">Nucleus</keyword>
<evidence type="ECO:0000313" key="13">
    <source>
        <dbReference type="Proteomes" id="UP000005220"/>
    </source>
</evidence>
<dbReference type="GO" id="GO:0031262">
    <property type="term" value="C:Ndc80 complex"/>
    <property type="evidence" value="ECO:0007669"/>
    <property type="project" value="EnsemblFungi"/>
</dbReference>
<dbReference type="FunCoup" id="H2AM88">
    <property type="interactions" value="167"/>
</dbReference>
<dbReference type="GO" id="GO:0051301">
    <property type="term" value="P:cell division"/>
    <property type="evidence" value="ECO:0007669"/>
    <property type="project" value="UniProtKB-UniRule"/>
</dbReference>
<dbReference type="STRING" id="1071382.H2AM88"/>
<proteinExistence type="inferred from homology"/>
<keyword evidence="9 10" id="KW-0137">Centromere</keyword>
<comment type="subcellular location">
    <subcellularLocation>
        <location evidence="10">Nucleus</location>
    </subcellularLocation>
    <subcellularLocation>
        <location evidence="10">Chromosome</location>
        <location evidence="10">Centromere</location>
        <location evidence="10">Kinetochore</location>
    </subcellularLocation>
</comment>
<evidence type="ECO:0000313" key="12">
    <source>
        <dbReference type="EMBL" id="CCF55488.1"/>
    </source>
</evidence>
<keyword evidence="6 11" id="KW-0175">Coiled coil</keyword>
<evidence type="ECO:0000256" key="1">
    <source>
        <dbReference type="ARBA" id="ARBA00007804"/>
    </source>
</evidence>
<feature type="coiled-coil region" evidence="11">
    <location>
        <begin position="24"/>
        <end position="121"/>
    </location>
</feature>
<comment type="subunit">
    <text evidence="10">Component of the NDC80 complex.</text>
</comment>
<sequence>MSSEGKLIDDPASLLKETREAFNIEEDIENLIEINKKLKQIKEKSNTLIKNRNLNIKKLSNDMNAHKDKTDTLTIELQRIREENFKIKENEANLEIFVNDLNKLESETTELRQNIDDKVTKLISEPNTLDFTADPSILDDPVAKANLLKLKFYRSMGIIIDSDNNQVLIENAKNKIDILPLDDDYSDFFKTKFIWDRIKKSQSREETLTPP</sequence>
<dbReference type="HOGENOM" id="CLU_095757_0_0_1"/>
<dbReference type="KEGG" id="kaf:KAFR_0A00500"/>